<dbReference type="Gene3D" id="3.20.20.70">
    <property type="entry name" value="Aldolase class I"/>
    <property type="match status" value="1"/>
</dbReference>
<dbReference type="AlphaFoldDB" id="A0A382T0Q2"/>
<sequence>MINQRLFDWYKIDTNKDLKIKAVCPRPYDTILIDKNGSCYACECTSWLPQSIGNLQLKSLDEIINSKMQQHLQSSVADGTYRYCNNNQCAYIKTNWWPDAIDKTNIKHVRLAIDDSCNLRCPSCRKGLIFHKEGSAFKLGIKLADKINDWLYTYKH</sequence>
<protein>
    <recommendedName>
        <fullName evidence="1">4Fe4S-binding SPASM domain-containing protein</fullName>
    </recommendedName>
</protein>
<name>A0A382T0Q2_9ZZZZ</name>
<feature type="domain" description="4Fe4S-binding SPASM" evidence="1">
    <location>
        <begin position="24"/>
        <end position="89"/>
    </location>
</feature>
<dbReference type="EMBL" id="UINC01132779">
    <property type="protein sequence ID" value="SVD15305.1"/>
    <property type="molecule type" value="Genomic_DNA"/>
</dbReference>
<reference evidence="2" key="1">
    <citation type="submission" date="2018-05" db="EMBL/GenBank/DDBJ databases">
        <authorList>
            <person name="Lanie J.A."/>
            <person name="Ng W.-L."/>
            <person name="Kazmierczak K.M."/>
            <person name="Andrzejewski T.M."/>
            <person name="Davidsen T.M."/>
            <person name="Wayne K.J."/>
            <person name="Tettelin H."/>
            <person name="Glass J.I."/>
            <person name="Rusch D."/>
            <person name="Podicherti R."/>
            <person name="Tsui H.-C.T."/>
            <person name="Winkler M.E."/>
        </authorList>
    </citation>
    <scope>NUCLEOTIDE SEQUENCE</scope>
</reference>
<dbReference type="CDD" id="cd21109">
    <property type="entry name" value="SPASM"/>
    <property type="match status" value="1"/>
</dbReference>
<feature type="non-terminal residue" evidence="2">
    <location>
        <position position="156"/>
    </location>
</feature>
<evidence type="ECO:0000259" key="1">
    <source>
        <dbReference type="Pfam" id="PF13186"/>
    </source>
</evidence>
<proteinExistence type="predicted"/>
<organism evidence="2">
    <name type="scientific">marine metagenome</name>
    <dbReference type="NCBI Taxonomy" id="408172"/>
    <lineage>
        <taxon>unclassified sequences</taxon>
        <taxon>metagenomes</taxon>
        <taxon>ecological metagenomes</taxon>
    </lineage>
</organism>
<dbReference type="InterPro" id="IPR023885">
    <property type="entry name" value="4Fe4S-binding_SPASM_dom"/>
</dbReference>
<gene>
    <name evidence="2" type="ORF">METZ01_LOCUS368159</name>
</gene>
<dbReference type="InterPro" id="IPR013785">
    <property type="entry name" value="Aldolase_TIM"/>
</dbReference>
<dbReference type="Pfam" id="PF13186">
    <property type="entry name" value="SPASM"/>
    <property type="match status" value="1"/>
</dbReference>
<evidence type="ECO:0000313" key="2">
    <source>
        <dbReference type="EMBL" id="SVD15305.1"/>
    </source>
</evidence>
<accession>A0A382T0Q2</accession>